<dbReference type="RefSeq" id="WP_169418426.1">
    <property type="nucleotide sequence ID" value="NZ_JABBFX010000001.1"/>
</dbReference>
<evidence type="ECO:0000313" key="2">
    <source>
        <dbReference type="EMBL" id="NML44284.1"/>
    </source>
</evidence>
<sequence>MREWLVYLTELAVLGINFIALAVIAYATLEALVRGVRLVRQADDHLRVDLWLRYGRWLVGGLTFQLAADIVETAITDNWESIGRLAAIAAIRTFVNYSLERDIEGLRERRERRARAASTGAVHG</sequence>
<dbReference type="PANTHER" id="PTHR38468:SF1">
    <property type="entry name" value="SLL0939 PROTEIN"/>
    <property type="match status" value="1"/>
</dbReference>
<name>A0A848H136_9BURK</name>
<gene>
    <name evidence="2" type="ORF">HHL11_11020</name>
</gene>
<dbReference type="InterPro" id="IPR012427">
    <property type="entry name" value="DUF1622"/>
</dbReference>
<protein>
    <submittedName>
        <fullName evidence="2">DUF1622 domain-containing protein</fullName>
    </submittedName>
</protein>
<feature type="transmembrane region" description="Helical" evidence="1">
    <location>
        <begin position="12"/>
        <end position="33"/>
    </location>
</feature>
<dbReference type="Pfam" id="PF07784">
    <property type="entry name" value="DUF1622"/>
    <property type="match status" value="1"/>
</dbReference>
<dbReference type="EMBL" id="JABBFX010000001">
    <property type="protein sequence ID" value="NML44284.1"/>
    <property type="molecule type" value="Genomic_DNA"/>
</dbReference>
<keyword evidence="1" id="KW-1133">Transmembrane helix</keyword>
<proteinExistence type="predicted"/>
<dbReference type="Proteomes" id="UP000541185">
    <property type="component" value="Unassembled WGS sequence"/>
</dbReference>
<dbReference type="AlphaFoldDB" id="A0A848H136"/>
<keyword evidence="3" id="KW-1185">Reference proteome</keyword>
<keyword evidence="1" id="KW-0472">Membrane</keyword>
<evidence type="ECO:0000313" key="3">
    <source>
        <dbReference type="Proteomes" id="UP000541185"/>
    </source>
</evidence>
<keyword evidence="1" id="KW-0812">Transmembrane</keyword>
<accession>A0A848H136</accession>
<evidence type="ECO:0000256" key="1">
    <source>
        <dbReference type="SAM" id="Phobius"/>
    </source>
</evidence>
<comment type="caution">
    <text evidence="2">The sequence shown here is derived from an EMBL/GenBank/DDBJ whole genome shotgun (WGS) entry which is preliminary data.</text>
</comment>
<dbReference type="PANTHER" id="PTHR38468">
    <property type="entry name" value="SLL0939 PROTEIN"/>
    <property type="match status" value="1"/>
</dbReference>
<reference evidence="2 3" key="1">
    <citation type="submission" date="2020-04" db="EMBL/GenBank/DDBJ databases">
        <title>Ramlibacter sp. G-1-2-2 isolated from soil.</title>
        <authorList>
            <person name="Dahal R.H."/>
        </authorList>
    </citation>
    <scope>NUCLEOTIDE SEQUENCE [LARGE SCALE GENOMIC DNA]</scope>
    <source>
        <strain evidence="2 3">G-1-2-2</strain>
    </source>
</reference>
<organism evidence="2 3">
    <name type="scientific">Ramlibacter agri</name>
    <dbReference type="NCBI Taxonomy" id="2728837"/>
    <lineage>
        <taxon>Bacteria</taxon>
        <taxon>Pseudomonadati</taxon>
        <taxon>Pseudomonadota</taxon>
        <taxon>Betaproteobacteria</taxon>
        <taxon>Burkholderiales</taxon>
        <taxon>Comamonadaceae</taxon>
        <taxon>Ramlibacter</taxon>
    </lineage>
</organism>